<evidence type="ECO:0000256" key="7">
    <source>
        <dbReference type="RuleBase" id="RU369079"/>
    </source>
</evidence>
<feature type="transmembrane region" description="Helical" evidence="7">
    <location>
        <begin position="286"/>
        <end position="306"/>
    </location>
</feature>
<accession>A0ABV7WUQ9</accession>
<sequence length="336" mass="37984">MDIVAVHEQPSTPKYKSINLFARTFALGMVFFTFVFFINNYLVVAQDWPGIAGFWSEEGATTLSWLQLASYLIVFPFALVWSKRSSDVLLIQDSEKLTRWTSYVVRAVFWTVLLIGLVDSVISFLRVEGLLGYFTSEDFERNLGIATFRGQYIHFPLILISFVVAFFVKKYSIAWLALMVVLAELLIVITRFVFSYEQTFMGDLVRFWYAGLFLLAAAYTLNAEGHVRVDVLYAGKPVRFKAWVNVVGIVALGLPLCWIILGIGMWESTSVLNSPIATFEISQASYGLYVKYLLAAYLAVFALTMIMQFSSYFLKHVAILVDEVEVADDAHEDVGA</sequence>
<proteinExistence type="inferred from homology"/>
<gene>
    <name evidence="9" type="ORF">ACFOND_13300</name>
</gene>
<organism evidence="9 10">
    <name type="scientific">Reinekea marina</name>
    <dbReference type="NCBI Taxonomy" id="1310421"/>
    <lineage>
        <taxon>Bacteria</taxon>
        <taxon>Pseudomonadati</taxon>
        <taxon>Pseudomonadota</taxon>
        <taxon>Gammaproteobacteria</taxon>
        <taxon>Oceanospirillales</taxon>
        <taxon>Saccharospirillaceae</taxon>
        <taxon>Reinekea</taxon>
    </lineage>
</organism>
<feature type="transmembrane region" description="Helical" evidence="7">
    <location>
        <begin position="206"/>
        <end position="222"/>
    </location>
</feature>
<keyword evidence="10" id="KW-1185">Reference proteome</keyword>
<evidence type="ECO:0000256" key="5">
    <source>
        <dbReference type="ARBA" id="ARBA00022989"/>
    </source>
</evidence>
<evidence type="ECO:0000256" key="3">
    <source>
        <dbReference type="ARBA" id="ARBA00022475"/>
    </source>
</evidence>
<dbReference type="Proteomes" id="UP001595710">
    <property type="component" value="Unassembled WGS sequence"/>
</dbReference>
<feature type="transmembrane region" description="Helical" evidence="7">
    <location>
        <begin position="243"/>
        <end position="266"/>
    </location>
</feature>
<feature type="transmembrane region" description="Helical" evidence="7">
    <location>
        <begin position="151"/>
        <end position="168"/>
    </location>
</feature>
<keyword evidence="4 7" id="KW-0812">Transmembrane</keyword>
<comment type="subunit">
    <text evidence="7">The complex comprises the extracytoplasmic solute receptor protein and the two transmembrane proteins.</text>
</comment>
<keyword evidence="7" id="KW-0997">Cell inner membrane</keyword>
<evidence type="ECO:0000256" key="4">
    <source>
        <dbReference type="ARBA" id="ARBA00022692"/>
    </source>
</evidence>
<feature type="domain" description="Tripartite ATP-independent periplasmic transporters DctQ component" evidence="8">
    <location>
        <begin position="186"/>
        <end position="307"/>
    </location>
</feature>
<protein>
    <recommendedName>
        <fullName evidence="7">TRAP transporter small permease protein</fullName>
    </recommendedName>
</protein>
<evidence type="ECO:0000313" key="10">
    <source>
        <dbReference type="Proteomes" id="UP001595710"/>
    </source>
</evidence>
<keyword evidence="2 7" id="KW-0813">Transport</keyword>
<dbReference type="EMBL" id="JBHRYN010000014">
    <property type="protein sequence ID" value="MFC3702614.1"/>
    <property type="molecule type" value="Genomic_DNA"/>
</dbReference>
<comment type="subcellular location">
    <subcellularLocation>
        <location evidence="7">Cell inner membrane</location>
        <topology evidence="7">Multi-pass membrane protein</topology>
    </subcellularLocation>
    <subcellularLocation>
        <location evidence="1">Cell membrane</location>
        <topology evidence="1">Multi-pass membrane protein</topology>
    </subcellularLocation>
</comment>
<evidence type="ECO:0000256" key="6">
    <source>
        <dbReference type="ARBA" id="ARBA00023136"/>
    </source>
</evidence>
<comment type="similarity">
    <text evidence="7">Belongs to the TRAP transporter small permease family.</text>
</comment>
<feature type="transmembrane region" description="Helical" evidence="7">
    <location>
        <begin position="103"/>
        <end position="125"/>
    </location>
</feature>
<comment type="function">
    <text evidence="7">Part of the tripartite ATP-independent periplasmic (TRAP) transport system.</text>
</comment>
<keyword evidence="3" id="KW-1003">Cell membrane</keyword>
<evidence type="ECO:0000313" key="9">
    <source>
        <dbReference type="EMBL" id="MFC3702614.1"/>
    </source>
</evidence>
<feature type="transmembrane region" description="Helical" evidence="7">
    <location>
        <begin position="63"/>
        <end position="82"/>
    </location>
</feature>
<keyword evidence="6 7" id="KW-0472">Membrane</keyword>
<comment type="caution">
    <text evidence="9">The sequence shown here is derived from an EMBL/GenBank/DDBJ whole genome shotgun (WGS) entry which is preliminary data.</text>
</comment>
<dbReference type="RefSeq" id="WP_290282302.1">
    <property type="nucleotide sequence ID" value="NZ_JAUFQI010000001.1"/>
</dbReference>
<evidence type="ECO:0000256" key="1">
    <source>
        <dbReference type="ARBA" id="ARBA00004651"/>
    </source>
</evidence>
<keyword evidence="5 7" id="KW-1133">Transmembrane helix</keyword>
<feature type="transmembrane region" description="Helical" evidence="7">
    <location>
        <begin position="175"/>
        <end position="194"/>
    </location>
</feature>
<evidence type="ECO:0000256" key="2">
    <source>
        <dbReference type="ARBA" id="ARBA00022448"/>
    </source>
</evidence>
<evidence type="ECO:0000259" key="8">
    <source>
        <dbReference type="Pfam" id="PF04290"/>
    </source>
</evidence>
<name>A0ABV7WUQ9_9GAMM</name>
<dbReference type="InterPro" id="IPR055348">
    <property type="entry name" value="DctQ"/>
</dbReference>
<reference evidence="10" key="1">
    <citation type="journal article" date="2019" name="Int. J. Syst. Evol. Microbiol.">
        <title>The Global Catalogue of Microorganisms (GCM) 10K type strain sequencing project: providing services to taxonomists for standard genome sequencing and annotation.</title>
        <authorList>
            <consortium name="The Broad Institute Genomics Platform"/>
            <consortium name="The Broad Institute Genome Sequencing Center for Infectious Disease"/>
            <person name="Wu L."/>
            <person name="Ma J."/>
        </authorList>
    </citation>
    <scope>NUCLEOTIDE SEQUENCE [LARGE SCALE GENOMIC DNA]</scope>
    <source>
        <strain evidence="10">CECT 8288</strain>
    </source>
</reference>
<feature type="transmembrane region" description="Helical" evidence="7">
    <location>
        <begin position="20"/>
        <end position="43"/>
    </location>
</feature>
<dbReference type="Pfam" id="PF04290">
    <property type="entry name" value="DctQ"/>
    <property type="match status" value="1"/>
</dbReference>
<comment type="caution">
    <text evidence="7">Lacks conserved residue(s) required for the propagation of feature annotation.</text>
</comment>